<comment type="catalytic activity">
    <reaction evidence="15">
        <text>[GlcNAc-(1-&gt;4)-Mur2Ac(oyl-L-Ala-gamma-D-Glu-L-Lys-D-Ala-D-Ala)](n)-di-trans,octa-cis-undecaprenyl diphosphate + beta-D-GlcNAc-(1-&gt;4)-Mur2Ac(oyl-L-Ala-gamma-D-Glu-L-Lys-D-Ala-D-Ala)-di-trans,octa-cis-undecaprenyl diphosphate = [GlcNAc-(1-&gt;4)-Mur2Ac(oyl-L-Ala-gamma-D-Glu-L-Lys-D-Ala-D-Ala)](n+1)-di-trans,octa-cis-undecaprenyl diphosphate + di-trans,octa-cis-undecaprenyl diphosphate + H(+)</text>
        <dbReference type="Rhea" id="RHEA:23708"/>
        <dbReference type="Rhea" id="RHEA-COMP:9602"/>
        <dbReference type="Rhea" id="RHEA-COMP:9603"/>
        <dbReference type="ChEBI" id="CHEBI:15378"/>
        <dbReference type="ChEBI" id="CHEBI:58405"/>
        <dbReference type="ChEBI" id="CHEBI:60033"/>
        <dbReference type="ChEBI" id="CHEBI:78435"/>
        <dbReference type="EC" id="2.4.99.28"/>
    </reaction>
</comment>
<feature type="transmembrane region" description="Helical" evidence="17">
    <location>
        <begin position="308"/>
        <end position="329"/>
    </location>
</feature>
<dbReference type="EC" id="2.4.99.28" evidence="14"/>
<comment type="similarity">
    <text evidence="11">Belongs to the SEDS family. FtsW subfamily.</text>
</comment>
<evidence type="ECO:0000256" key="16">
    <source>
        <dbReference type="SAM" id="MobiDB-lite"/>
    </source>
</evidence>
<feature type="transmembrane region" description="Helical" evidence="17">
    <location>
        <begin position="222"/>
        <end position="241"/>
    </location>
</feature>
<feature type="transmembrane region" description="Helical" evidence="17">
    <location>
        <begin position="338"/>
        <end position="362"/>
    </location>
</feature>
<evidence type="ECO:0000256" key="15">
    <source>
        <dbReference type="ARBA" id="ARBA00049902"/>
    </source>
</evidence>
<evidence type="ECO:0000256" key="11">
    <source>
        <dbReference type="ARBA" id="ARBA00038053"/>
    </source>
</evidence>
<evidence type="ECO:0000256" key="3">
    <source>
        <dbReference type="ARBA" id="ARBA00022679"/>
    </source>
</evidence>
<keyword evidence="3" id="KW-0808">Transferase</keyword>
<keyword evidence="7 17" id="KW-1133">Transmembrane helix</keyword>
<evidence type="ECO:0000256" key="8">
    <source>
        <dbReference type="ARBA" id="ARBA00023136"/>
    </source>
</evidence>
<evidence type="ECO:0000256" key="1">
    <source>
        <dbReference type="ARBA" id="ARBA00004141"/>
    </source>
</evidence>
<keyword evidence="19" id="KW-1185">Reference proteome</keyword>
<name>A0ABT8Y6E7_9SPHN</name>
<keyword evidence="8 17" id="KW-0472">Membrane</keyword>
<evidence type="ECO:0000313" key="19">
    <source>
        <dbReference type="Proteomes" id="UP001169764"/>
    </source>
</evidence>
<comment type="subcellular location">
    <subcellularLocation>
        <location evidence="1">Membrane</location>
        <topology evidence="1">Multi-pass membrane protein</topology>
    </subcellularLocation>
</comment>
<keyword evidence="4 17" id="KW-0812">Transmembrane</keyword>
<dbReference type="PANTHER" id="PTHR30474:SF2">
    <property type="entry name" value="PEPTIDOGLYCAN GLYCOSYLTRANSFERASE FTSW-RELATED"/>
    <property type="match status" value="1"/>
</dbReference>
<evidence type="ECO:0000313" key="18">
    <source>
        <dbReference type="EMBL" id="MDO6413488.1"/>
    </source>
</evidence>
<evidence type="ECO:0000256" key="14">
    <source>
        <dbReference type="ARBA" id="ARBA00044770"/>
    </source>
</evidence>
<feature type="region of interest" description="Disordered" evidence="16">
    <location>
        <begin position="1"/>
        <end position="25"/>
    </location>
</feature>
<evidence type="ECO:0000256" key="12">
    <source>
        <dbReference type="ARBA" id="ARBA00041185"/>
    </source>
</evidence>
<evidence type="ECO:0000256" key="7">
    <source>
        <dbReference type="ARBA" id="ARBA00022989"/>
    </source>
</evidence>
<gene>
    <name evidence="18" type="ORF">Q4F19_03745</name>
</gene>
<protein>
    <recommendedName>
        <fullName evidence="12">Probable peptidoglycan glycosyltransferase FtsW</fullName>
        <ecNumber evidence="14">2.4.99.28</ecNumber>
    </recommendedName>
    <alternativeName>
        <fullName evidence="13">Cell division protein FtsW</fullName>
    </alternativeName>
    <alternativeName>
        <fullName evidence="10">Cell wall polymerase</fullName>
    </alternativeName>
    <alternativeName>
        <fullName evidence="9">Peptidoglycan polymerase</fullName>
    </alternativeName>
</protein>
<dbReference type="EMBL" id="JAUOTP010000002">
    <property type="protein sequence ID" value="MDO6413488.1"/>
    <property type="molecule type" value="Genomic_DNA"/>
</dbReference>
<dbReference type="Proteomes" id="UP001169764">
    <property type="component" value="Unassembled WGS sequence"/>
</dbReference>
<sequence length="425" mass="46175">MMASVAFDPPPTPRRPLPAKRRGDRFGRGDRSALAVWFWEIDRVLLALVTLLIGIGLIAVAAAAPAAAHRYSDATHTMPTLFYFWRQLMWTALAVPVLIATSMLPKDIARKLALAGAVLFTILLILVPILGGAEKNGAQRWIFLGPIQVQPSEFLKPMFVVAVAWVLSLRSRDQQLPVVPMTFGYLALIGGFLMKQPDLGQTVIFASVWLCLLTLSGFPLKWLGVIGAAGVGALGCAYMFYSVARTRIDGFLKIGEAGKQVDSYQVESAYNTLTNGGLVGMGPGAGIMKFRLPEPHTDYIYSVIGEEFGLIACLAIALIYLAIVMRVFIKLLHEEDQFLFFASAGLATQFGLQALINMMVNVHLAPSKGMTLPFISYGGSSMIALSLGFGLLLAFTRKNPYLSRSPYIVTWNSGVAGGPERTAQR</sequence>
<evidence type="ECO:0000256" key="9">
    <source>
        <dbReference type="ARBA" id="ARBA00032370"/>
    </source>
</evidence>
<accession>A0ABT8Y6E7</accession>
<evidence type="ECO:0000256" key="10">
    <source>
        <dbReference type="ARBA" id="ARBA00033270"/>
    </source>
</evidence>
<dbReference type="PANTHER" id="PTHR30474">
    <property type="entry name" value="CELL CYCLE PROTEIN"/>
    <property type="match status" value="1"/>
</dbReference>
<feature type="transmembrane region" description="Helical" evidence="17">
    <location>
        <begin position="374"/>
        <end position="395"/>
    </location>
</feature>
<reference evidence="18" key="1">
    <citation type="submission" date="2023-07" db="EMBL/GenBank/DDBJ databases">
        <authorList>
            <person name="Kim M."/>
        </authorList>
    </citation>
    <scope>NUCLEOTIDE SEQUENCE</scope>
    <source>
        <strain evidence="18">BIUV-7</strain>
    </source>
</reference>
<feature type="transmembrane region" description="Helical" evidence="17">
    <location>
        <begin position="176"/>
        <end position="193"/>
    </location>
</feature>
<keyword evidence="6" id="KW-0573">Peptidoglycan synthesis</keyword>
<dbReference type="Pfam" id="PF01098">
    <property type="entry name" value="FTSW_RODA_SPOVE"/>
    <property type="match status" value="1"/>
</dbReference>
<feature type="transmembrane region" description="Helical" evidence="17">
    <location>
        <begin position="153"/>
        <end position="169"/>
    </location>
</feature>
<feature type="transmembrane region" description="Helical" evidence="17">
    <location>
        <begin position="112"/>
        <end position="133"/>
    </location>
</feature>
<keyword evidence="5" id="KW-0133">Cell shape</keyword>
<organism evidence="18 19">
    <name type="scientific">Sphingomonas natans</name>
    <dbReference type="NCBI Taxonomy" id="3063330"/>
    <lineage>
        <taxon>Bacteria</taxon>
        <taxon>Pseudomonadati</taxon>
        <taxon>Pseudomonadota</taxon>
        <taxon>Alphaproteobacteria</taxon>
        <taxon>Sphingomonadales</taxon>
        <taxon>Sphingomonadaceae</taxon>
        <taxon>Sphingomonas</taxon>
    </lineage>
</organism>
<feature type="transmembrane region" description="Helical" evidence="17">
    <location>
        <begin position="44"/>
        <end position="68"/>
    </location>
</feature>
<evidence type="ECO:0000256" key="5">
    <source>
        <dbReference type="ARBA" id="ARBA00022960"/>
    </source>
</evidence>
<dbReference type="InterPro" id="IPR001182">
    <property type="entry name" value="FtsW/RodA"/>
</dbReference>
<proteinExistence type="inferred from homology"/>
<evidence type="ECO:0000256" key="6">
    <source>
        <dbReference type="ARBA" id="ARBA00022984"/>
    </source>
</evidence>
<keyword evidence="2" id="KW-0328">Glycosyltransferase</keyword>
<evidence type="ECO:0000256" key="17">
    <source>
        <dbReference type="SAM" id="Phobius"/>
    </source>
</evidence>
<comment type="caution">
    <text evidence="18">The sequence shown here is derived from an EMBL/GenBank/DDBJ whole genome shotgun (WGS) entry which is preliminary data.</text>
</comment>
<evidence type="ECO:0000256" key="13">
    <source>
        <dbReference type="ARBA" id="ARBA00041418"/>
    </source>
</evidence>
<evidence type="ECO:0000256" key="4">
    <source>
        <dbReference type="ARBA" id="ARBA00022692"/>
    </source>
</evidence>
<evidence type="ECO:0000256" key="2">
    <source>
        <dbReference type="ARBA" id="ARBA00022676"/>
    </source>
</evidence>
<feature type="transmembrane region" description="Helical" evidence="17">
    <location>
        <begin position="88"/>
        <end position="105"/>
    </location>
</feature>